<dbReference type="Proteomes" id="UP001303889">
    <property type="component" value="Unassembled WGS sequence"/>
</dbReference>
<accession>A0AAN6RPJ7</accession>
<dbReference type="GO" id="GO:0016491">
    <property type="term" value="F:oxidoreductase activity"/>
    <property type="evidence" value="ECO:0007669"/>
    <property type="project" value="UniProtKB-KW"/>
</dbReference>
<sequence length="289" mass="30539">MAPRVWLITGCSSGFGLRLAQTVAARGDLVIAGSRNPDKATELAGQKGITPVRIDHNDDLPVLKKAIDDIIAAHGPIDVVVSNAAYIQTGTVEELTPEDTLRQFQANLFGPLNLYRAVLPHLRARGQGTLVTIGSMGAWYTLNSCNVYTSSKAALRLAVLGLAGEIRGFGIQHCLVEPGYFRTGLLKPGANMGGTPPSVRLPEYAEVNKGTDDALAMFNGIQLGNPVKGAEVIYDVVTSTGVAEGRPLPEFLPLGSDACATIAATVQKTLDDIEAWRSVAVSTDFPEGT</sequence>
<evidence type="ECO:0000313" key="3">
    <source>
        <dbReference type="EMBL" id="KAK3898697.1"/>
    </source>
</evidence>
<dbReference type="Gene3D" id="3.40.50.720">
    <property type="entry name" value="NAD(P)-binding Rossmann-like Domain"/>
    <property type="match status" value="1"/>
</dbReference>
<dbReference type="SUPFAM" id="SSF51735">
    <property type="entry name" value="NAD(P)-binding Rossmann-fold domains"/>
    <property type="match status" value="1"/>
</dbReference>
<evidence type="ECO:0000256" key="1">
    <source>
        <dbReference type="ARBA" id="ARBA00006484"/>
    </source>
</evidence>
<name>A0AAN6RPJ7_9PEZI</name>
<organism evidence="3 4">
    <name type="scientific">Staphylotrichum tortipilum</name>
    <dbReference type="NCBI Taxonomy" id="2831512"/>
    <lineage>
        <taxon>Eukaryota</taxon>
        <taxon>Fungi</taxon>
        <taxon>Dikarya</taxon>
        <taxon>Ascomycota</taxon>
        <taxon>Pezizomycotina</taxon>
        <taxon>Sordariomycetes</taxon>
        <taxon>Sordariomycetidae</taxon>
        <taxon>Sordariales</taxon>
        <taxon>Chaetomiaceae</taxon>
        <taxon>Staphylotrichum</taxon>
    </lineage>
</organism>
<dbReference type="InterPro" id="IPR051911">
    <property type="entry name" value="SDR_oxidoreductase"/>
</dbReference>
<dbReference type="EMBL" id="MU855895">
    <property type="protein sequence ID" value="KAK3898697.1"/>
    <property type="molecule type" value="Genomic_DNA"/>
</dbReference>
<dbReference type="InterPro" id="IPR002347">
    <property type="entry name" value="SDR_fam"/>
</dbReference>
<keyword evidence="4" id="KW-1185">Reference proteome</keyword>
<dbReference type="PANTHER" id="PTHR43976">
    <property type="entry name" value="SHORT CHAIN DEHYDROGENASE"/>
    <property type="match status" value="1"/>
</dbReference>
<dbReference type="PRINTS" id="PR00081">
    <property type="entry name" value="GDHRDH"/>
</dbReference>
<dbReference type="CDD" id="cd05374">
    <property type="entry name" value="17beta-HSD-like_SDR_c"/>
    <property type="match status" value="1"/>
</dbReference>
<comment type="similarity">
    <text evidence="1">Belongs to the short-chain dehydrogenases/reductases (SDR) family.</text>
</comment>
<evidence type="ECO:0000313" key="4">
    <source>
        <dbReference type="Proteomes" id="UP001303889"/>
    </source>
</evidence>
<comment type="caution">
    <text evidence="3">The sequence shown here is derived from an EMBL/GenBank/DDBJ whole genome shotgun (WGS) entry which is preliminary data.</text>
</comment>
<reference evidence="3" key="1">
    <citation type="journal article" date="2023" name="Mol. Phylogenet. Evol.">
        <title>Genome-scale phylogeny and comparative genomics of the fungal order Sordariales.</title>
        <authorList>
            <person name="Hensen N."/>
            <person name="Bonometti L."/>
            <person name="Westerberg I."/>
            <person name="Brannstrom I.O."/>
            <person name="Guillou S."/>
            <person name="Cros-Aarteil S."/>
            <person name="Calhoun S."/>
            <person name="Haridas S."/>
            <person name="Kuo A."/>
            <person name="Mondo S."/>
            <person name="Pangilinan J."/>
            <person name="Riley R."/>
            <person name="LaButti K."/>
            <person name="Andreopoulos B."/>
            <person name="Lipzen A."/>
            <person name="Chen C."/>
            <person name="Yan M."/>
            <person name="Daum C."/>
            <person name="Ng V."/>
            <person name="Clum A."/>
            <person name="Steindorff A."/>
            <person name="Ohm R.A."/>
            <person name="Martin F."/>
            <person name="Silar P."/>
            <person name="Natvig D.O."/>
            <person name="Lalanne C."/>
            <person name="Gautier V."/>
            <person name="Ament-Velasquez S.L."/>
            <person name="Kruys A."/>
            <person name="Hutchinson M.I."/>
            <person name="Powell A.J."/>
            <person name="Barry K."/>
            <person name="Miller A.N."/>
            <person name="Grigoriev I.V."/>
            <person name="Debuchy R."/>
            <person name="Gladieux P."/>
            <person name="Hiltunen Thoren M."/>
            <person name="Johannesson H."/>
        </authorList>
    </citation>
    <scope>NUCLEOTIDE SEQUENCE</scope>
    <source>
        <strain evidence="3">CBS 103.79</strain>
    </source>
</reference>
<dbReference type="AlphaFoldDB" id="A0AAN6RPJ7"/>
<keyword evidence="2" id="KW-0560">Oxidoreductase</keyword>
<reference evidence="3" key="2">
    <citation type="submission" date="2023-05" db="EMBL/GenBank/DDBJ databases">
        <authorList>
            <consortium name="Lawrence Berkeley National Laboratory"/>
            <person name="Steindorff A."/>
            <person name="Hensen N."/>
            <person name="Bonometti L."/>
            <person name="Westerberg I."/>
            <person name="Brannstrom I.O."/>
            <person name="Guillou S."/>
            <person name="Cros-Aarteil S."/>
            <person name="Calhoun S."/>
            <person name="Haridas S."/>
            <person name="Kuo A."/>
            <person name="Mondo S."/>
            <person name="Pangilinan J."/>
            <person name="Riley R."/>
            <person name="Labutti K."/>
            <person name="Andreopoulos B."/>
            <person name="Lipzen A."/>
            <person name="Chen C."/>
            <person name="Yanf M."/>
            <person name="Daum C."/>
            <person name="Ng V."/>
            <person name="Clum A."/>
            <person name="Ohm R."/>
            <person name="Martin F."/>
            <person name="Silar P."/>
            <person name="Natvig D."/>
            <person name="Lalanne C."/>
            <person name="Gautier V."/>
            <person name="Ament-Velasquez S.L."/>
            <person name="Kruys A."/>
            <person name="Hutchinson M.I."/>
            <person name="Powell A.J."/>
            <person name="Barry K."/>
            <person name="Miller A.N."/>
            <person name="Grigoriev I.V."/>
            <person name="Debuchy R."/>
            <person name="Gladieux P."/>
            <person name="Thoren M.H."/>
            <person name="Johannesson H."/>
        </authorList>
    </citation>
    <scope>NUCLEOTIDE SEQUENCE</scope>
    <source>
        <strain evidence="3">CBS 103.79</strain>
    </source>
</reference>
<gene>
    <name evidence="3" type="ORF">C8A05DRAFT_37712</name>
</gene>
<evidence type="ECO:0000256" key="2">
    <source>
        <dbReference type="ARBA" id="ARBA00023002"/>
    </source>
</evidence>
<dbReference type="Pfam" id="PF00106">
    <property type="entry name" value="adh_short"/>
    <property type="match status" value="1"/>
</dbReference>
<proteinExistence type="inferred from homology"/>
<dbReference type="InterPro" id="IPR036291">
    <property type="entry name" value="NAD(P)-bd_dom_sf"/>
</dbReference>
<protein>
    <submittedName>
        <fullName evidence="3">Uncharacterized protein</fullName>
    </submittedName>
</protein>
<dbReference type="PANTHER" id="PTHR43976:SF16">
    <property type="entry name" value="SHORT-CHAIN DEHYDROGENASE_REDUCTASE FAMILY PROTEIN"/>
    <property type="match status" value="1"/>
</dbReference>